<name>A0A5C7AEL4_9BACT</name>
<evidence type="ECO:0000313" key="3">
    <source>
        <dbReference type="EMBL" id="TXE06717.1"/>
    </source>
</evidence>
<feature type="domain" description="SMODS and SLOG-associating 2TM effector" evidence="2">
    <location>
        <begin position="4"/>
        <end position="169"/>
    </location>
</feature>
<dbReference type="RefSeq" id="WP_146919572.1">
    <property type="nucleotide sequence ID" value="NZ_VORW01000014.1"/>
</dbReference>
<keyword evidence="1" id="KW-1133">Transmembrane helix</keyword>
<evidence type="ECO:0000313" key="4">
    <source>
        <dbReference type="Proteomes" id="UP000321935"/>
    </source>
</evidence>
<dbReference type="AlphaFoldDB" id="A0A5C7AEL4"/>
<feature type="transmembrane region" description="Helical" evidence="1">
    <location>
        <begin position="69"/>
        <end position="87"/>
    </location>
</feature>
<dbReference type="EMBL" id="VORW01000014">
    <property type="protein sequence ID" value="TXE06717.1"/>
    <property type="molecule type" value="Genomic_DNA"/>
</dbReference>
<dbReference type="Pfam" id="PF18183">
    <property type="entry name" value="SLATT_2"/>
    <property type="match status" value="1"/>
</dbReference>
<dbReference type="OrthoDB" id="9813435at2"/>
<feature type="transmembrane region" description="Helical" evidence="1">
    <location>
        <begin position="36"/>
        <end position="57"/>
    </location>
</feature>
<proteinExistence type="predicted"/>
<sequence>METIEETFINTIQEANNASNWYKVNIKAKRKYSRGIRLTSIILFGLGGIIPLINALILENKGETTILNLGYIAIAFAGTLLLLDKFFGFSSGWIRYITTEMEITKKIKEFELRWKIETYGKNLAVIPEEEAKELLSMLADFIIMIKEIVKEETSAWALEFQTNMAELQKSINNKIETTIPGSIKVTLSNISDYKNLKIKLNNMGSLDVKRKIYFFQGVPPGYHVISLIGENIATNQLFESAEVVLAEAGKLTEFTMNLED</sequence>
<dbReference type="Proteomes" id="UP000321935">
    <property type="component" value="Unassembled WGS sequence"/>
</dbReference>
<protein>
    <submittedName>
        <fullName evidence="3">SLATT domain-containing protein</fullName>
    </submittedName>
</protein>
<evidence type="ECO:0000259" key="2">
    <source>
        <dbReference type="Pfam" id="PF18183"/>
    </source>
</evidence>
<evidence type="ECO:0000256" key="1">
    <source>
        <dbReference type="SAM" id="Phobius"/>
    </source>
</evidence>
<keyword evidence="1" id="KW-0472">Membrane</keyword>
<dbReference type="InterPro" id="IPR040688">
    <property type="entry name" value="SLATT_2"/>
</dbReference>
<reference evidence="3 4" key="1">
    <citation type="submission" date="2019-08" db="EMBL/GenBank/DDBJ databases">
        <title>Genomes sequence of Algoriphagus aquimarinus ACAM450.</title>
        <authorList>
            <person name="Bowman J.P."/>
        </authorList>
    </citation>
    <scope>NUCLEOTIDE SEQUENCE [LARGE SCALE GENOMIC DNA]</scope>
    <source>
        <strain evidence="3 4">ACAM 450</strain>
    </source>
</reference>
<keyword evidence="1" id="KW-0812">Transmembrane</keyword>
<gene>
    <name evidence="3" type="ORF">ESV85_16635</name>
</gene>
<organism evidence="3 4">
    <name type="scientific">Algoriphagus aquimarinus</name>
    <dbReference type="NCBI Taxonomy" id="237018"/>
    <lineage>
        <taxon>Bacteria</taxon>
        <taxon>Pseudomonadati</taxon>
        <taxon>Bacteroidota</taxon>
        <taxon>Cytophagia</taxon>
        <taxon>Cytophagales</taxon>
        <taxon>Cyclobacteriaceae</taxon>
        <taxon>Algoriphagus</taxon>
    </lineage>
</organism>
<accession>A0A5C7AEL4</accession>
<comment type="caution">
    <text evidence="3">The sequence shown here is derived from an EMBL/GenBank/DDBJ whole genome shotgun (WGS) entry which is preliminary data.</text>
</comment>
<dbReference type="NCBIfam" id="NF033633">
    <property type="entry name" value="SLATT_2"/>
    <property type="match status" value="1"/>
</dbReference>